<evidence type="ECO:0000313" key="9">
    <source>
        <dbReference type="EMBL" id="TLQ05434.1"/>
    </source>
</evidence>
<dbReference type="PANTHER" id="PTHR30461:SF23">
    <property type="entry name" value="DNA RECOMBINASE-RELATED"/>
    <property type="match status" value="1"/>
</dbReference>
<feature type="coiled-coil region" evidence="6">
    <location>
        <begin position="405"/>
        <end position="432"/>
    </location>
</feature>
<dbReference type="GO" id="GO:0003677">
    <property type="term" value="F:DNA binding"/>
    <property type="evidence" value="ECO:0007669"/>
    <property type="project" value="UniProtKB-KW"/>
</dbReference>
<dbReference type="PROSITE" id="PS00397">
    <property type="entry name" value="RECOMBINASES_1"/>
    <property type="match status" value="1"/>
</dbReference>
<feature type="domain" description="Resolvase/invertase-type recombinase catalytic" evidence="7">
    <location>
        <begin position="6"/>
        <end position="154"/>
    </location>
</feature>
<dbReference type="AlphaFoldDB" id="A0A5R9BXH4"/>
<dbReference type="Pfam" id="PF07508">
    <property type="entry name" value="Recombinase"/>
    <property type="match status" value="1"/>
</dbReference>
<organism evidence="9 10">
    <name type="scientific">Pediococcus stilesii</name>
    <dbReference type="NCBI Taxonomy" id="331679"/>
    <lineage>
        <taxon>Bacteria</taxon>
        <taxon>Bacillati</taxon>
        <taxon>Bacillota</taxon>
        <taxon>Bacilli</taxon>
        <taxon>Lactobacillales</taxon>
        <taxon>Lactobacillaceae</taxon>
        <taxon>Pediococcus</taxon>
    </lineage>
</organism>
<dbReference type="InterPro" id="IPR025827">
    <property type="entry name" value="Zn_ribbon_recom_dom"/>
</dbReference>
<dbReference type="EMBL" id="VBTH01000002">
    <property type="protein sequence ID" value="TLQ05434.1"/>
    <property type="molecule type" value="Genomic_DNA"/>
</dbReference>
<dbReference type="Gene3D" id="3.90.1750.20">
    <property type="entry name" value="Putative Large Serine Recombinase, Chain B, Domain 2"/>
    <property type="match status" value="1"/>
</dbReference>
<dbReference type="GO" id="GO:0015074">
    <property type="term" value="P:DNA integration"/>
    <property type="evidence" value="ECO:0007669"/>
    <property type="project" value="UniProtKB-KW"/>
</dbReference>
<dbReference type="InterPro" id="IPR050639">
    <property type="entry name" value="SSR_resolvase"/>
</dbReference>
<evidence type="ECO:0000256" key="6">
    <source>
        <dbReference type="SAM" id="Coils"/>
    </source>
</evidence>
<dbReference type="RefSeq" id="WP_138473778.1">
    <property type="nucleotide sequence ID" value="NZ_VBTH01000002.1"/>
</dbReference>
<evidence type="ECO:0000313" key="10">
    <source>
        <dbReference type="Proteomes" id="UP000305541"/>
    </source>
</evidence>
<gene>
    <name evidence="9" type="ORF">FEZ51_01885</name>
</gene>
<dbReference type="Gene3D" id="3.40.50.1390">
    <property type="entry name" value="Resolvase, N-terminal catalytic domain"/>
    <property type="match status" value="1"/>
</dbReference>
<dbReference type="InterPro" id="IPR038109">
    <property type="entry name" value="DNA_bind_recomb_sf"/>
</dbReference>
<dbReference type="InterPro" id="IPR006119">
    <property type="entry name" value="Resolv_N"/>
</dbReference>
<evidence type="ECO:0000256" key="4">
    <source>
        <dbReference type="PIRSR" id="PIRSR606118-50"/>
    </source>
</evidence>
<dbReference type="Proteomes" id="UP000305541">
    <property type="component" value="Unassembled WGS sequence"/>
</dbReference>
<dbReference type="SMART" id="SM00857">
    <property type="entry name" value="Resolvase"/>
    <property type="match status" value="1"/>
</dbReference>
<evidence type="ECO:0000256" key="5">
    <source>
        <dbReference type="PROSITE-ProRule" id="PRU10137"/>
    </source>
</evidence>
<dbReference type="Pfam" id="PF13408">
    <property type="entry name" value="Zn_ribbon_recom"/>
    <property type="match status" value="1"/>
</dbReference>
<evidence type="ECO:0000259" key="8">
    <source>
        <dbReference type="PROSITE" id="PS51737"/>
    </source>
</evidence>
<evidence type="ECO:0000259" key="7">
    <source>
        <dbReference type="PROSITE" id="PS51736"/>
    </source>
</evidence>
<evidence type="ECO:0000256" key="3">
    <source>
        <dbReference type="ARBA" id="ARBA00023172"/>
    </source>
</evidence>
<reference evidence="9 10" key="1">
    <citation type="submission" date="2019-05" db="EMBL/GenBank/DDBJ databases">
        <title>The metagenome of a microbial culture collection derived from dairy environment covers the genomic content of the human microbiome.</title>
        <authorList>
            <person name="Roder T."/>
            <person name="Wuthrich D."/>
            <person name="Sattari Z."/>
            <person name="Von Ah U."/>
            <person name="Bar C."/>
            <person name="Ronchi F."/>
            <person name="Macpherson A.J."/>
            <person name="Ganal-Vonarburg S.C."/>
            <person name="Bruggmann R."/>
            <person name="Vergeres G."/>
        </authorList>
    </citation>
    <scope>NUCLEOTIDE SEQUENCE [LARGE SCALE GENOMIC DNA]</scope>
    <source>
        <strain evidence="9 10">FAM 18815</strain>
    </source>
</reference>
<name>A0A5R9BXH4_9LACO</name>
<evidence type="ECO:0000256" key="1">
    <source>
        <dbReference type="ARBA" id="ARBA00022908"/>
    </source>
</evidence>
<dbReference type="InterPro" id="IPR011109">
    <property type="entry name" value="DNA_bind_recombinase_dom"/>
</dbReference>
<dbReference type="OrthoDB" id="9811097at2"/>
<dbReference type="PANTHER" id="PTHR30461">
    <property type="entry name" value="DNA-INVERTASE FROM LAMBDOID PROPHAGE"/>
    <property type="match status" value="1"/>
</dbReference>
<dbReference type="CDD" id="cd00338">
    <property type="entry name" value="Ser_Recombinase"/>
    <property type="match status" value="1"/>
</dbReference>
<keyword evidence="6" id="KW-0175">Coiled coil</keyword>
<evidence type="ECO:0000256" key="2">
    <source>
        <dbReference type="ARBA" id="ARBA00023125"/>
    </source>
</evidence>
<dbReference type="InterPro" id="IPR006118">
    <property type="entry name" value="Recombinase_CS"/>
</dbReference>
<feature type="active site" description="O-(5'-phospho-DNA)-serine intermediate" evidence="4 5">
    <location>
        <position position="14"/>
    </location>
</feature>
<keyword evidence="3" id="KW-0233">DNA recombination</keyword>
<comment type="caution">
    <text evidence="9">The sequence shown here is derived from an EMBL/GenBank/DDBJ whole genome shotgun (WGS) entry which is preliminary data.</text>
</comment>
<accession>A0A5R9BXH4</accession>
<dbReference type="GO" id="GO:0000150">
    <property type="term" value="F:DNA strand exchange activity"/>
    <property type="evidence" value="ECO:0007669"/>
    <property type="project" value="InterPro"/>
</dbReference>
<proteinExistence type="predicted"/>
<keyword evidence="1" id="KW-0229">DNA integration</keyword>
<dbReference type="PROSITE" id="PS51737">
    <property type="entry name" value="RECOMBINASE_DNA_BIND"/>
    <property type="match status" value="1"/>
</dbReference>
<protein>
    <submittedName>
        <fullName evidence="9">Recombinase family protein</fullName>
    </submittedName>
</protein>
<sequence length="485" mass="55699">MESKRNVGIYVRVSTTNQVEDGYSISEQTDKLRKFCDVKDWNVYKVYTDGGFSGSNIKRPGIELLIDDVKNHNINTVLVYKLDRLSRSQKDTLFMIEDIFNKNDCAFISLNENFDTSTAFGKAMVGILSVFAQLEREQITQRMQMGRVGRARNGLFNGSQVPMGYKYIDSRLIVDELTAPIIKDIYNKYLDGWSLNKLLVYLNENGHLGRELPWNFHVLRYVLTNRTYIGMVGYAKQWYQGQHKPIISIDKFNNVQKMLGERALKNSNYTNNPRPFRSKYLLSGLLRCGKCGSNFDMGISKNSKTGKVINRLYRCHLRSSYHVKMAGLPESSRCTTSKTYSMTKLEQKVINRITKLSFDDGKLSKLLDRNGHKVQDPTPVLNRLSDIDKEVSKIMDLYTIANLPIDAINERSAKLAEEKNSLQIKLKDIEAEKANQGIIDFKKHIKQAPSVFENGTLEEKKRFINQLVNSIILDDNKMTIQWNFG</sequence>
<dbReference type="SUPFAM" id="SSF53041">
    <property type="entry name" value="Resolvase-like"/>
    <property type="match status" value="1"/>
</dbReference>
<feature type="domain" description="Recombinase" evidence="8">
    <location>
        <begin position="162"/>
        <end position="265"/>
    </location>
</feature>
<dbReference type="Pfam" id="PF00239">
    <property type="entry name" value="Resolvase"/>
    <property type="match status" value="1"/>
</dbReference>
<keyword evidence="2" id="KW-0238">DNA-binding</keyword>
<dbReference type="InterPro" id="IPR036162">
    <property type="entry name" value="Resolvase-like_N_sf"/>
</dbReference>
<dbReference type="PROSITE" id="PS51736">
    <property type="entry name" value="RECOMBINASES_3"/>
    <property type="match status" value="1"/>
</dbReference>